<keyword evidence="1" id="KW-0472">Membrane</keyword>
<organism evidence="2 3">
    <name type="scientific">Serratia plymuthica</name>
    <dbReference type="NCBI Taxonomy" id="82996"/>
    <lineage>
        <taxon>Bacteria</taxon>
        <taxon>Pseudomonadati</taxon>
        <taxon>Pseudomonadota</taxon>
        <taxon>Gammaproteobacteria</taxon>
        <taxon>Enterobacterales</taxon>
        <taxon>Yersiniaceae</taxon>
        <taxon>Serratia</taxon>
    </lineage>
</organism>
<accession>A0A2X4UYB6</accession>
<dbReference type="InterPro" id="IPR032126">
    <property type="entry name" value="LydA_holin"/>
</dbReference>
<sequence length="76" mass="8520">MMIFTLPKPLPDNGRVFSWLIVGGFSAWGGIVRYLMENKASGKEFSWHEVFKQVVISGFTGFLGGFMVMKKDTVSL</sequence>
<reference evidence="2 3" key="1">
    <citation type="submission" date="2018-06" db="EMBL/GenBank/DDBJ databases">
        <authorList>
            <consortium name="Pathogen Informatics"/>
            <person name="Doyle S."/>
        </authorList>
    </citation>
    <scope>NUCLEOTIDE SEQUENCE [LARGE SCALE GENOMIC DNA]</scope>
    <source>
        <strain evidence="2 3">NCTC12961</strain>
    </source>
</reference>
<dbReference type="EMBL" id="LS483469">
    <property type="protein sequence ID" value="SQI43379.1"/>
    <property type="molecule type" value="Genomic_DNA"/>
</dbReference>
<evidence type="ECO:0000313" key="3">
    <source>
        <dbReference type="Proteomes" id="UP000248897"/>
    </source>
</evidence>
<dbReference type="Proteomes" id="UP000248897">
    <property type="component" value="Chromosome 1"/>
</dbReference>
<feature type="transmembrane region" description="Helical" evidence="1">
    <location>
        <begin position="16"/>
        <end position="36"/>
    </location>
</feature>
<keyword evidence="1" id="KW-1133">Transmembrane helix</keyword>
<evidence type="ECO:0000256" key="1">
    <source>
        <dbReference type="SAM" id="Phobius"/>
    </source>
</evidence>
<name>A0A2X4UYB6_SERPL</name>
<proteinExistence type="predicted"/>
<protein>
    <recommendedName>
        <fullName evidence="4">Holin</fullName>
    </recommendedName>
</protein>
<evidence type="ECO:0008006" key="4">
    <source>
        <dbReference type="Google" id="ProtNLM"/>
    </source>
</evidence>
<gene>
    <name evidence="2" type="ORF">NCTC12961_03902</name>
</gene>
<dbReference type="Pfam" id="PF16083">
    <property type="entry name" value="Phage_holin_3_3"/>
    <property type="match status" value="1"/>
</dbReference>
<evidence type="ECO:0000313" key="2">
    <source>
        <dbReference type="EMBL" id="SQI43379.1"/>
    </source>
</evidence>
<dbReference type="AlphaFoldDB" id="A0A2X4UYB6"/>
<keyword evidence="1" id="KW-0812">Transmembrane</keyword>